<dbReference type="Gene3D" id="2.60.40.790">
    <property type="match status" value="1"/>
</dbReference>
<accession>A0ABW5NQT1</accession>
<evidence type="ECO:0000256" key="1">
    <source>
        <dbReference type="PROSITE-ProRule" id="PRU00285"/>
    </source>
</evidence>
<evidence type="ECO:0000259" key="3">
    <source>
        <dbReference type="PROSITE" id="PS01031"/>
    </source>
</evidence>
<dbReference type="InterPro" id="IPR008978">
    <property type="entry name" value="HSP20-like_chaperone"/>
</dbReference>
<keyword evidence="5" id="KW-1185">Reference proteome</keyword>
<gene>
    <name evidence="4" type="ORF">ACFSR3_03180</name>
</gene>
<proteinExistence type="inferred from homology"/>
<name>A0ABW5NQT1_9FLAO</name>
<dbReference type="InterPro" id="IPR031107">
    <property type="entry name" value="Small_HSP"/>
</dbReference>
<dbReference type="SUPFAM" id="SSF49764">
    <property type="entry name" value="HSP20-like chaperones"/>
    <property type="match status" value="1"/>
</dbReference>
<dbReference type="RefSeq" id="WP_379819688.1">
    <property type="nucleotide sequence ID" value="NZ_JBHUMD010000005.1"/>
</dbReference>
<evidence type="ECO:0000313" key="4">
    <source>
        <dbReference type="EMBL" id="MFD2601046.1"/>
    </source>
</evidence>
<comment type="caution">
    <text evidence="4">The sequence shown here is derived from an EMBL/GenBank/DDBJ whole genome shotgun (WGS) entry which is preliminary data.</text>
</comment>
<organism evidence="4 5">
    <name type="scientific">Flavobacterium suzhouense</name>
    <dbReference type="NCBI Taxonomy" id="1529638"/>
    <lineage>
        <taxon>Bacteria</taxon>
        <taxon>Pseudomonadati</taxon>
        <taxon>Bacteroidota</taxon>
        <taxon>Flavobacteriia</taxon>
        <taxon>Flavobacteriales</taxon>
        <taxon>Flavobacteriaceae</taxon>
        <taxon>Flavobacterium</taxon>
    </lineage>
</organism>
<evidence type="ECO:0000313" key="5">
    <source>
        <dbReference type="Proteomes" id="UP001597480"/>
    </source>
</evidence>
<feature type="domain" description="SHSP" evidence="3">
    <location>
        <begin position="27"/>
        <end position="141"/>
    </location>
</feature>
<dbReference type="PROSITE" id="PS01031">
    <property type="entry name" value="SHSP"/>
    <property type="match status" value="1"/>
</dbReference>
<dbReference type="PANTHER" id="PTHR11527">
    <property type="entry name" value="HEAT-SHOCK PROTEIN 20 FAMILY MEMBER"/>
    <property type="match status" value="1"/>
</dbReference>
<comment type="similarity">
    <text evidence="1 2">Belongs to the small heat shock protein (HSP20) family.</text>
</comment>
<dbReference type="Proteomes" id="UP001597480">
    <property type="component" value="Unassembled WGS sequence"/>
</dbReference>
<dbReference type="EMBL" id="JBHUMD010000005">
    <property type="protein sequence ID" value="MFD2601046.1"/>
    <property type="molecule type" value="Genomic_DNA"/>
</dbReference>
<dbReference type="Pfam" id="PF00011">
    <property type="entry name" value="HSP20"/>
    <property type="match status" value="1"/>
</dbReference>
<dbReference type="CDD" id="cd06464">
    <property type="entry name" value="ACD_sHsps-like"/>
    <property type="match status" value="1"/>
</dbReference>
<evidence type="ECO:0000256" key="2">
    <source>
        <dbReference type="RuleBase" id="RU003616"/>
    </source>
</evidence>
<dbReference type="InterPro" id="IPR002068">
    <property type="entry name" value="A-crystallin/Hsp20_dom"/>
</dbReference>
<protein>
    <submittedName>
        <fullName evidence="4">Hsp20/alpha crystallin family protein</fullName>
    </submittedName>
</protein>
<reference evidence="5" key="1">
    <citation type="journal article" date="2019" name="Int. J. Syst. Evol. Microbiol.">
        <title>The Global Catalogue of Microorganisms (GCM) 10K type strain sequencing project: providing services to taxonomists for standard genome sequencing and annotation.</title>
        <authorList>
            <consortium name="The Broad Institute Genomics Platform"/>
            <consortium name="The Broad Institute Genome Sequencing Center for Infectious Disease"/>
            <person name="Wu L."/>
            <person name="Ma J."/>
        </authorList>
    </citation>
    <scope>NUCLEOTIDE SEQUENCE [LARGE SCALE GENOMIC DNA]</scope>
    <source>
        <strain evidence="5">KCTC 42107</strain>
    </source>
</reference>
<sequence length="141" mass="15797">MNIVKRNGAHGFPVMDQFFRDILGGTQVAHALVPPVNVKESEKAFNLELVAPGFKKENFNIEIDNDMLTISSGAKAESIEKEEGKFTRREFRTASFKRSFKLPENVKAEEINASYTDGILQVSLPKKEEALPQAKRSIEIS</sequence>